<dbReference type="OrthoDB" id="9793626at2"/>
<dbReference type="PROSITE" id="PS00670">
    <property type="entry name" value="D_2_HYDROXYACID_DH_2"/>
    <property type="match status" value="1"/>
</dbReference>
<dbReference type="InterPro" id="IPR043322">
    <property type="entry name" value="CtBP"/>
</dbReference>
<protein>
    <submittedName>
        <fullName evidence="7">Glycerate dehydrogenase</fullName>
        <ecNumber evidence="7">1.1.1.29</ecNumber>
    </submittedName>
</protein>
<evidence type="ECO:0000256" key="3">
    <source>
        <dbReference type="ARBA" id="ARBA00023027"/>
    </source>
</evidence>
<evidence type="ECO:0000313" key="8">
    <source>
        <dbReference type="Proteomes" id="UP000193900"/>
    </source>
</evidence>
<dbReference type="AlphaFoldDB" id="A0A1Y5THS6"/>
<dbReference type="EC" id="1.1.1.29" evidence="7"/>
<dbReference type="RefSeq" id="WP_085879821.1">
    <property type="nucleotide sequence ID" value="NZ_FWFZ01000017.1"/>
</dbReference>
<proteinExistence type="inferred from homology"/>
<dbReference type="Proteomes" id="UP000193900">
    <property type="component" value="Unassembled WGS sequence"/>
</dbReference>
<evidence type="ECO:0000256" key="1">
    <source>
        <dbReference type="ARBA" id="ARBA00005854"/>
    </source>
</evidence>
<dbReference type="PANTHER" id="PTHR43761:SF1">
    <property type="entry name" value="D-ISOMER SPECIFIC 2-HYDROXYACID DEHYDROGENASE CATALYTIC DOMAIN-CONTAINING PROTEIN-RELATED"/>
    <property type="match status" value="1"/>
</dbReference>
<evidence type="ECO:0000259" key="5">
    <source>
        <dbReference type="Pfam" id="PF00389"/>
    </source>
</evidence>
<dbReference type="EMBL" id="FWFZ01000017">
    <property type="protein sequence ID" value="SLN64449.1"/>
    <property type="molecule type" value="Genomic_DNA"/>
</dbReference>
<gene>
    <name evidence="7" type="primary">hprA</name>
    <name evidence="7" type="ORF">ROA7023_03016</name>
</gene>
<dbReference type="InterPro" id="IPR029753">
    <property type="entry name" value="D-isomer_DH_CS"/>
</dbReference>
<feature type="domain" description="D-isomer specific 2-hydroxyacid dehydrogenase catalytic" evidence="5">
    <location>
        <begin position="18"/>
        <end position="316"/>
    </location>
</feature>
<name>A0A1Y5THS6_9RHOB</name>
<dbReference type="SUPFAM" id="SSF51735">
    <property type="entry name" value="NAD(P)-binding Rossmann-fold domains"/>
    <property type="match status" value="1"/>
</dbReference>
<dbReference type="PANTHER" id="PTHR43761">
    <property type="entry name" value="D-ISOMER SPECIFIC 2-HYDROXYACID DEHYDROGENASE FAMILY PROTEIN (AFU_ORTHOLOGUE AFUA_1G13630)"/>
    <property type="match status" value="1"/>
</dbReference>
<dbReference type="GO" id="GO:0051287">
    <property type="term" value="F:NAD binding"/>
    <property type="evidence" value="ECO:0007669"/>
    <property type="project" value="InterPro"/>
</dbReference>
<dbReference type="GO" id="GO:0008465">
    <property type="term" value="F:hydroxypyruvate reductase (NADH) activity"/>
    <property type="evidence" value="ECO:0007669"/>
    <property type="project" value="UniProtKB-EC"/>
</dbReference>
<keyword evidence="8" id="KW-1185">Reference proteome</keyword>
<dbReference type="InterPro" id="IPR006139">
    <property type="entry name" value="D-isomer_2_OHA_DH_cat_dom"/>
</dbReference>
<dbReference type="CDD" id="cd05299">
    <property type="entry name" value="CtBP_dh"/>
    <property type="match status" value="1"/>
</dbReference>
<reference evidence="7 8" key="1">
    <citation type="submission" date="2017-03" db="EMBL/GenBank/DDBJ databases">
        <authorList>
            <person name="Afonso C.L."/>
            <person name="Miller P.J."/>
            <person name="Scott M.A."/>
            <person name="Spackman E."/>
            <person name="Goraichik I."/>
            <person name="Dimitrov K.M."/>
            <person name="Suarez D.L."/>
            <person name="Swayne D.E."/>
        </authorList>
    </citation>
    <scope>NUCLEOTIDE SEQUENCE [LARGE SCALE GENOMIC DNA]</scope>
    <source>
        <strain evidence="7 8">CECT 7023</strain>
    </source>
</reference>
<feature type="domain" description="D-isomer specific 2-hydroxyacid dehydrogenase NAD-binding" evidence="6">
    <location>
        <begin position="109"/>
        <end position="285"/>
    </location>
</feature>
<evidence type="ECO:0000313" key="7">
    <source>
        <dbReference type="EMBL" id="SLN64449.1"/>
    </source>
</evidence>
<comment type="similarity">
    <text evidence="1 4">Belongs to the D-isomer specific 2-hydroxyacid dehydrogenase family.</text>
</comment>
<dbReference type="InterPro" id="IPR036291">
    <property type="entry name" value="NAD(P)-bd_dom_sf"/>
</dbReference>
<evidence type="ECO:0000256" key="4">
    <source>
        <dbReference type="RuleBase" id="RU003719"/>
    </source>
</evidence>
<keyword evidence="2 4" id="KW-0560">Oxidoreductase</keyword>
<accession>A0A1Y5THS6</accession>
<dbReference type="InterPro" id="IPR050418">
    <property type="entry name" value="D-iso_2-hydroxyacid_DH_PdxB"/>
</dbReference>
<sequence>MADARIVVTDYTFPSLDREEAAAGGAEFVACQCKSEQDVIAALKDATLAVVQFAPVTAAAIDGMAEGAALIRYGIGYDNIDVAAANARGFSVGYVPDYCPDEVADHTAAMLLAQLRKLPALDASVRAGDWKAVGVAKPMKPFAETLVGFFGFGQIGRGVHARLKSFGFRFAVADPALSADEAETLGIRLMDGEELFRQADAISLHAPATDATRNFVNAERLATMQPGAVIVNTSRGALIDEAALARALQDGQIAGAALDVFADEPLSDDSPLRNAPGLLLTPHAAWYSEAAIGRLQELVAQDIANHLAGRALRKPVPGSTA</sequence>
<evidence type="ECO:0000259" key="6">
    <source>
        <dbReference type="Pfam" id="PF02826"/>
    </source>
</evidence>
<dbReference type="SUPFAM" id="SSF52283">
    <property type="entry name" value="Formate/glycerate dehydrogenase catalytic domain-like"/>
    <property type="match status" value="1"/>
</dbReference>
<organism evidence="7 8">
    <name type="scientific">Roseisalinus antarcticus</name>
    <dbReference type="NCBI Taxonomy" id="254357"/>
    <lineage>
        <taxon>Bacteria</taxon>
        <taxon>Pseudomonadati</taxon>
        <taxon>Pseudomonadota</taxon>
        <taxon>Alphaproteobacteria</taxon>
        <taxon>Rhodobacterales</taxon>
        <taxon>Roseobacteraceae</taxon>
        <taxon>Roseisalinus</taxon>
    </lineage>
</organism>
<keyword evidence="3" id="KW-0520">NAD</keyword>
<dbReference type="PROSITE" id="PS00671">
    <property type="entry name" value="D_2_HYDROXYACID_DH_3"/>
    <property type="match status" value="1"/>
</dbReference>
<dbReference type="GO" id="GO:0003714">
    <property type="term" value="F:transcription corepressor activity"/>
    <property type="evidence" value="ECO:0007669"/>
    <property type="project" value="InterPro"/>
</dbReference>
<dbReference type="Gene3D" id="3.40.50.720">
    <property type="entry name" value="NAD(P)-binding Rossmann-like Domain"/>
    <property type="match status" value="2"/>
</dbReference>
<dbReference type="InterPro" id="IPR006140">
    <property type="entry name" value="D-isomer_DH_NAD-bd"/>
</dbReference>
<dbReference type="Pfam" id="PF00389">
    <property type="entry name" value="2-Hacid_dh"/>
    <property type="match status" value="1"/>
</dbReference>
<dbReference type="Pfam" id="PF02826">
    <property type="entry name" value="2-Hacid_dh_C"/>
    <property type="match status" value="1"/>
</dbReference>
<evidence type="ECO:0000256" key="2">
    <source>
        <dbReference type="ARBA" id="ARBA00023002"/>
    </source>
</evidence>